<feature type="compositionally biased region" description="Polar residues" evidence="7">
    <location>
        <begin position="53"/>
        <end position="65"/>
    </location>
</feature>
<evidence type="ECO:0000256" key="1">
    <source>
        <dbReference type="ARBA" id="ARBA00022737"/>
    </source>
</evidence>
<evidence type="ECO:0000256" key="3">
    <source>
        <dbReference type="ARBA" id="ARBA00023125"/>
    </source>
</evidence>
<feature type="domain" description="Tower" evidence="8">
    <location>
        <begin position="1742"/>
        <end position="1783"/>
    </location>
</feature>
<dbReference type="InterPro" id="IPR015525">
    <property type="entry name" value="BRCA2"/>
</dbReference>
<dbReference type="SMART" id="SM01341">
    <property type="entry name" value="Tower"/>
    <property type="match status" value="1"/>
</dbReference>
<dbReference type="InterPro" id="IPR036315">
    <property type="entry name" value="BRCA2_hlx_sf"/>
</dbReference>
<dbReference type="EMBL" id="KQ421308">
    <property type="protein sequence ID" value="KOF77798.1"/>
    <property type="molecule type" value="Genomic_DNA"/>
</dbReference>
<dbReference type="GO" id="GO:0006355">
    <property type="term" value="P:regulation of DNA-templated transcription"/>
    <property type="evidence" value="ECO:0007669"/>
    <property type="project" value="TreeGrafter"/>
</dbReference>
<feature type="compositionally biased region" description="Basic and acidic residues" evidence="7">
    <location>
        <begin position="1049"/>
        <end position="1058"/>
    </location>
</feature>
<dbReference type="STRING" id="37653.A0A0L8GLI0"/>
<gene>
    <name evidence="9" type="ORF">OCBIM_22031692mg</name>
</gene>
<dbReference type="PANTHER" id="PTHR11289:SF0">
    <property type="entry name" value="BREAST CANCER TYPE 2 SUSCEPTIBILITY PROTEIN"/>
    <property type="match status" value="1"/>
</dbReference>
<dbReference type="InterPro" id="IPR015187">
    <property type="entry name" value="BRCA2_OB_1"/>
</dbReference>
<organism evidence="9">
    <name type="scientific">Octopus bimaculoides</name>
    <name type="common">California two-spotted octopus</name>
    <dbReference type="NCBI Taxonomy" id="37653"/>
    <lineage>
        <taxon>Eukaryota</taxon>
        <taxon>Metazoa</taxon>
        <taxon>Spiralia</taxon>
        <taxon>Lophotrochozoa</taxon>
        <taxon>Mollusca</taxon>
        <taxon>Cephalopoda</taxon>
        <taxon>Coleoidea</taxon>
        <taxon>Octopodiformes</taxon>
        <taxon>Octopoda</taxon>
        <taxon>Incirrata</taxon>
        <taxon>Octopodidae</taxon>
        <taxon>Octopus</taxon>
    </lineage>
</organism>
<protein>
    <recommendedName>
        <fullName evidence="8">Tower domain-containing protein</fullName>
    </recommendedName>
</protein>
<dbReference type="GO" id="GO:0003677">
    <property type="term" value="F:DNA binding"/>
    <property type="evidence" value="ECO:0007669"/>
    <property type="project" value="UniProtKB-KW"/>
</dbReference>
<dbReference type="SUPFAM" id="SSF81878">
    <property type="entry name" value="BRCA2 tower domain"/>
    <property type="match status" value="1"/>
</dbReference>
<feature type="region of interest" description="Disordered" evidence="7">
    <location>
        <begin position="43"/>
        <end position="65"/>
    </location>
</feature>
<dbReference type="KEGG" id="obi:106876073"/>
<dbReference type="InterPro" id="IPR012340">
    <property type="entry name" value="NA-bd_OB-fold"/>
</dbReference>
<accession>A0A0L8GLI0</accession>
<feature type="region of interest" description="Disordered" evidence="7">
    <location>
        <begin position="1036"/>
        <end position="1058"/>
    </location>
</feature>
<dbReference type="Pfam" id="PF21318">
    <property type="entry name" value="BRCA2DBD_OB2"/>
    <property type="match status" value="1"/>
</dbReference>
<proteinExistence type="predicted"/>
<keyword evidence="3" id="KW-0238">DNA-binding</keyword>
<dbReference type="GO" id="GO:0005634">
    <property type="term" value="C:nucleus"/>
    <property type="evidence" value="ECO:0007669"/>
    <property type="project" value="TreeGrafter"/>
</dbReference>
<evidence type="ECO:0000313" key="9">
    <source>
        <dbReference type="EMBL" id="KOF77798.1"/>
    </source>
</evidence>
<keyword evidence="5" id="KW-0234">DNA repair</keyword>
<name>A0A0L8GLI0_OCTBM</name>
<dbReference type="InterPro" id="IPR015252">
    <property type="entry name" value="BRCA2_hlx"/>
</dbReference>
<feature type="coiled-coil region" evidence="6">
    <location>
        <begin position="1831"/>
        <end position="1858"/>
    </location>
</feature>
<keyword evidence="6" id="KW-0175">Coiled coil</keyword>
<evidence type="ECO:0000256" key="6">
    <source>
        <dbReference type="SAM" id="Coils"/>
    </source>
</evidence>
<evidence type="ECO:0000256" key="2">
    <source>
        <dbReference type="ARBA" id="ARBA00022763"/>
    </source>
</evidence>
<keyword evidence="1" id="KW-0677">Repeat</keyword>
<dbReference type="InterPro" id="IPR015188">
    <property type="entry name" value="BRCA2_OB_3"/>
</dbReference>
<evidence type="ECO:0000256" key="7">
    <source>
        <dbReference type="SAM" id="MobiDB-lite"/>
    </source>
</evidence>
<dbReference type="SUPFAM" id="SSF81872">
    <property type="entry name" value="BRCA2 helical domain"/>
    <property type="match status" value="1"/>
</dbReference>
<reference evidence="9" key="1">
    <citation type="submission" date="2015-07" db="EMBL/GenBank/DDBJ databases">
        <title>MeaNS - Measles Nucleotide Surveillance Program.</title>
        <authorList>
            <person name="Tran T."/>
            <person name="Druce J."/>
        </authorList>
    </citation>
    <scope>NUCLEOTIDE SEQUENCE</scope>
    <source>
        <strain evidence="9">UCB-OBI-ISO-001</strain>
        <tissue evidence="9">Gonad</tissue>
    </source>
</reference>
<dbReference type="Pfam" id="PF09104">
    <property type="entry name" value="BRCA-2_OB3"/>
    <property type="match status" value="1"/>
</dbReference>
<keyword evidence="4" id="KW-0233">DNA recombination</keyword>
<evidence type="ECO:0000256" key="5">
    <source>
        <dbReference type="ARBA" id="ARBA00023204"/>
    </source>
</evidence>
<feature type="region of interest" description="Disordered" evidence="7">
    <location>
        <begin position="779"/>
        <end position="799"/>
    </location>
</feature>
<dbReference type="InterPro" id="IPR015205">
    <property type="entry name" value="Tower_dom"/>
</dbReference>
<dbReference type="Pfam" id="PF09169">
    <property type="entry name" value="BRCA-2_helical"/>
    <property type="match status" value="1"/>
</dbReference>
<dbReference type="Gene3D" id="2.40.50.140">
    <property type="entry name" value="Nucleic acid-binding proteins"/>
    <property type="match status" value="4"/>
</dbReference>
<dbReference type="CDD" id="cd04493">
    <property type="entry name" value="BRCA2DBD_OB1"/>
    <property type="match status" value="1"/>
</dbReference>
<sequence length="2179" mass="246125">MLQITADKIQKTVPILSRYNSLQSSKNKSSLLQKQAGFSSGIATNKSSEENQCENVSETTSLGSSHSKQFKDFHRFSSSVEDHFTASQIVYWQSSEDFSESFNDTTIPYQHIPEISYHCDNDKSNTKLSKDIIQVDSNKQPGQREVILETVERNDQDIKVQKIQINKESLQKAWNLVKENDETIEKFQGFSTGSGQKIQLNQKSLEKAQNLVYDNDETVEKFQGFSTARGQKIQINQKSLQKAQNLLNDSDEIVEKFQGFSTAKGQKIPINPQSLMSDCDETIEEFQGFSTAKGKKIQINQKSLQKAQNLLNENDGTVEKFQGFSTAKGKKIEVNEKTLQKVQNLENENDGIDEKFQGFSTAKGQKIQINEKSLQKAQDLVDVSDGTVEEFQGFSTAKMQKIQINEQNFKKAEHYITDNTQYLKSALFSEALNSIKNSDLESIELVRDMQNMKKKKFEESRSLKRKLPIKSYSDKQLPKRFCPFKSPRINNKPVLLQNKFSNNTIKNVELNDKDCHVLCDEKKPSTDSLLKNQSSEDIIENAASGKYELKSTIPLINLTEKNIYNETKEQNISNERKLGDNLIEIKNYITVAEAIDDGKTEGDGHLRVSTTIRNEQLEENIQNSPSDGFKIIGDEKDTKTQALLAGENEFVRPGTTGLETHEFLSSNMTVSSTSASDRKLCNKDGPQLLVNSHSNLKAENILNEKSVIEIKQSLEKNVVNDLLFTDLNSSEVRIAAMTSVSNTLSDLVKEKSMISSNEEIPEQCDQLLDELQKIFSEDTTFDPIETSDSKKRNFSEISDENSTSVCKRSKCSSENSKSVSIHNEKEEDCENIISKNSEISDDILAQSMEIYENQPLRSAVNTSSPIHEIKLHNTNKQIQHVDDIPVENQMNDDISDEQAMTSAVEKMEKEFYCIKNNTRQGALEKDHISKQKETEKSISTCHNNTTGCFVAFQTALGKNVTVSEKSVECAKQIFSKNCNEENNKTGPFVAFQTALGKNVTVSENSIKCAKQILSKNNNEENSASKVLEHEMLQSHISSVKPNQSGIERNSTDASEKNEIDPPYPSIFENLQQENQKLLKLNSKTNSALWKPSVSHGTEDRQRILPVVTDPIQFHDFSSDKKDCNFQSLLSPNIFQGTTSHSVKSTAIVSQNTKVSDFKTPYRKTGISLPDNKRHIKARSILDNKDKESMNKPIFKGYQPSACTSFSKESICSNNSSNFKSLPTDMSTTLSSDKSDASDIEYSEVSEDTAAEKVTLPYIKFPKSFSCQDLSSNTTGKKHENVIPCNINEITRKCLASKSLGDTEIRSTNPASTKSECITISLYHEKQDSNYPENCLNHSETGLSAPCHQRNKSEELPIKDRKIHWNINSDDINPEKNDPSLLSSAVASNYENKNSEFSKSENLISFQKARCDQDTIIMKKKNKNIQPNIGLLMSQKQSERQHKILDFLKDTSFVQYSHQQLFAFGVRQSVLNINSTNAENYHFQLSDFYNISYFDKFVIGDGALLVPNDSGSAGKKEFFRSFLTIESVDPNLISRAWFFNHYRWVIWKLAAYEVTLPTLFGGRCLSPEMVALQLKYRYDLEIDNCKRSALRKVTERDDTPAKRMILCVSNVNKELMKADMSSTIQNTEQCIEVTDGWYSLKMILDNQIMNLVANKKIRVGQKLCICKAELVGSEEAFNPLEAYSQVQLKVNGNCCRPAKWNSRLGYQRDPRPFAIPISHINQNGGLIGSVDVVIARIYPIRYMEKVSGSRAVFRSSHNERKAEEQYKRIQQETLERVYNKVQQNYKEIVSKGNNGKPKQFTHKDIAILDSGRDIYDAILSALHPESVQEYLTEHQRTLLANYQQEVQNLRNQKIQDELQKALSDENEKNPKRNVVAVLKARLVGCSERDQEPLATTLLTIWKPTEELINTLSEGSRYRIYNLVPAQARFQSLKTTSVHLTVTRSTHFECLKIDASKLSEIYSPRKVFTTANIITDPCLQNYYEVDMAGIVLNISKSLTINHHKLEQLHAVDVEGNIFTICFWGYMQVFSVDNILQEGVVFAAKNLLKYRQDGPHSVTVDASTEISDFTLNPQSGHMKECVSQLKDLKVKEGFLSAAYKKLEQGKLSLNLQGAEQKYHVKENVLHTSSSDDSMKAQKVTQQMKMSRLLACGAASSLPHLASCSSPSVHKAFKAPTLTKAKK</sequence>
<keyword evidence="2" id="KW-0227">DNA damage</keyword>
<dbReference type="Pfam" id="PF09103">
    <property type="entry name" value="BRCA-2_OB1"/>
    <property type="match status" value="1"/>
</dbReference>
<feature type="compositionally biased region" description="Polar residues" evidence="7">
    <location>
        <begin position="1036"/>
        <end position="1048"/>
    </location>
</feature>
<dbReference type="GO" id="GO:0000724">
    <property type="term" value="P:double-strand break repair via homologous recombination"/>
    <property type="evidence" value="ECO:0007669"/>
    <property type="project" value="InterPro"/>
</dbReference>
<dbReference type="SUPFAM" id="SSF50249">
    <property type="entry name" value="Nucleic acid-binding proteins"/>
    <property type="match status" value="3"/>
</dbReference>
<dbReference type="PROSITE" id="PS50138">
    <property type="entry name" value="BRCA2_REPEAT"/>
    <property type="match status" value="7"/>
</dbReference>
<dbReference type="PANTHER" id="PTHR11289">
    <property type="entry name" value="BREAST CANCER TYPE 2 SUSCEPTIBILITY PROTEIN BRCA2"/>
    <property type="match status" value="1"/>
</dbReference>
<evidence type="ECO:0000259" key="8">
    <source>
        <dbReference type="SMART" id="SM01341"/>
    </source>
</evidence>
<dbReference type="Pfam" id="PF00634">
    <property type="entry name" value="BRCA2"/>
    <property type="match status" value="4"/>
</dbReference>
<dbReference type="InterPro" id="IPR002093">
    <property type="entry name" value="BRCA2_repeat"/>
</dbReference>
<dbReference type="OrthoDB" id="21095at2759"/>
<evidence type="ECO:0000256" key="4">
    <source>
        <dbReference type="ARBA" id="ARBA00023172"/>
    </source>
</evidence>